<evidence type="ECO:0000313" key="1">
    <source>
        <dbReference type="EMBL" id="RAS61635.1"/>
    </source>
</evidence>
<organism evidence="1 2">
    <name type="scientific">Lentzea atacamensis</name>
    <dbReference type="NCBI Taxonomy" id="531938"/>
    <lineage>
        <taxon>Bacteria</taxon>
        <taxon>Bacillati</taxon>
        <taxon>Actinomycetota</taxon>
        <taxon>Actinomycetes</taxon>
        <taxon>Pseudonocardiales</taxon>
        <taxon>Pseudonocardiaceae</taxon>
        <taxon>Lentzea</taxon>
    </lineage>
</organism>
<comment type="caution">
    <text evidence="1">The sequence shown here is derived from an EMBL/GenBank/DDBJ whole genome shotgun (WGS) entry which is preliminary data.</text>
</comment>
<name>A0ABX9E0F2_9PSEU</name>
<accession>A0ABX9E0F2</accession>
<sequence>MDGVDEPVPVPQPDGPLLAGHHLDRLAGGRGAAHEADELPEPVVAAPRAIAAGATLSIFIPVHGR</sequence>
<dbReference type="RefSeq" id="WP_112229708.1">
    <property type="nucleotide sequence ID" value="NZ_QLTT01000009.1"/>
</dbReference>
<reference evidence="1 2" key="1">
    <citation type="submission" date="2018-06" db="EMBL/GenBank/DDBJ databases">
        <title>Genomic Encyclopedia of Type Strains, Phase IV (KMG-IV): sequencing the most valuable type-strain genomes for metagenomic binning, comparative biology and taxonomic classification.</title>
        <authorList>
            <person name="Goeker M."/>
        </authorList>
    </citation>
    <scope>NUCLEOTIDE SEQUENCE [LARGE SCALE GENOMIC DNA]</scope>
    <source>
        <strain evidence="1 2">DSM 45479</strain>
    </source>
</reference>
<keyword evidence="2" id="KW-1185">Reference proteome</keyword>
<evidence type="ECO:0000313" key="2">
    <source>
        <dbReference type="Proteomes" id="UP000248714"/>
    </source>
</evidence>
<proteinExistence type="predicted"/>
<dbReference type="Proteomes" id="UP000248714">
    <property type="component" value="Unassembled WGS sequence"/>
</dbReference>
<gene>
    <name evidence="1" type="ORF">C8D87_10978</name>
</gene>
<protein>
    <submittedName>
        <fullName evidence="1">Uncharacterized protein</fullName>
    </submittedName>
</protein>
<dbReference type="EMBL" id="QLTT01000009">
    <property type="protein sequence ID" value="RAS61635.1"/>
    <property type="molecule type" value="Genomic_DNA"/>
</dbReference>